<dbReference type="Pfam" id="PF01580">
    <property type="entry name" value="FtsK_SpoIIIE"/>
    <property type="match status" value="1"/>
</dbReference>
<evidence type="ECO:0000256" key="4">
    <source>
        <dbReference type="SAM" id="Coils"/>
    </source>
</evidence>
<dbReference type="SUPFAM" id="SSF52540">
    <property type="entry name" value="P-loop containing nucleoside triphosphate hydrolases"/>
    <property type="match status" value="1"/>
</dbReference>
<evidence type="ECO:0000256" key="3">
    <source>
        <dbReference type="PROSITE-ProRule" id="PRU00289"/>
    </source>
</evidence>
<dbReference type="RefSeq" id="WP_078694074.1">
    <property type="nucleotide sequence ID" value="NZ_FUWX01000011.1"/>
</dbReference>
<dbReference type="GO" id="GO:0005524">
    <property type="term" value="F:ATP binding"/>
    <property type="evidence" value="ECO:0007669"/>
    <property type="project" value="UniProtKB-UniRule"/>
</dbReference>
<dbReference type="Proteomes" id="UP000191153">
    <property type="component" value="Unassembled WGS sequence"/>
</dbReference>
<dbReference type="EMBL" id="FUWX01000011">
    <property type="protein sequence ID" value="SJZ80371.1"/>
    <property type="molecule type" value="Genomic_DNA"/>
</dbReference>
<dbReference type="InterPro" id="IPR002543">
    <property type="entry name" value="FtsK_dom"/>
</dbReference>
<sequence>MNYYIDTVTALIQEQLSQNKNGKTLIRLENFNSLDFYFQLGNILENFSKENNIQLLIKLSKNKFEYFKEDSPKEIINSFIEKNWVDTYNQMTLWRNEIILNSSLVLLLGTEEIEDRGGLEDFFKITPETLDLNIKENYHKIFEEKFSKILAGNEKIIDSFYRTIFSVYPKNIFKISSFVDSLNEKEFFTMDKLIEKLFSSLYEWWGIPNFSFSKTLSRTHLKNKNKIKELETAINFKERKMFRNLSKPQLAKFQKKIEEYKSEEDFSPYYSYEDLSSDLINYIVGRNIEVIKENLFQVDFNIIKNILDLKITTPKSKTIDKTIYLKGEPIFVFYEAINQGLKNYLSNKDESLDISNIYIDITEVGVANCGDGEEKENTIYNFWNNLCKNIKGLKTFINKSELFQFPINYYEKEEFFEIDDLHILKEKKIITKLSPSKSYSHLDINIIIEDVEENRILYKFQWKFTSLDSWFMNFSQFTEDFLEKIKAKGSFYIPIFEMEKIDNLSQNSNDGNEFFNFIEKNQSNNSYNILESHNIPEFLEDDLTHFGKMTFSLINDLIYLGFYNLVNNNLILDYINKYKKILNLCLKEPIEASEMEKKEFFRIFLYAFTYVNNYKSLLRDEVPTNALTSPLHPALLEKLSERLIFIKDALEDNSPMDKITNLTTIDSTLDILLGKDSYLITKKSFGNYSLMTPFKENDALEKRLDFNSILKRENALTEDNDSDLSASEKSKYFQDIVQKYIDIFPSSMDGLKLGFINPEELEPIVKCIWDINNILDLEINISLYIYIKEENIGGKSYFVHWINALCDKFKKLQIQVYYTTHCDLDNLNSNLNSYLPEDMDIIFISEALTDSDLKFSEVQKIQIDGLENKFPMVYKPLPFNSSNFKREIEITQNQFQVATLHSKLINKYKNNINSSVELEKSLLKEFKLKDSMKVILSEIKKKGNWIVSMDKGIDKQLLQALDSWDILSIATGKGNSGELNIVIGAGRNQLENIKNKLENRITHLFSNLKYTEGSIDNILKNCFDYIHKLDGINILKTMSLDNTQINNYIGYLMTYMEMEKNEKNWGLIPLDLYTHWFNGVDNRPDYLGITYEFKDNKLYLTCNIIECKVAKKNQVHINKASDQIKAGYSALIKNFDPKIKNLEKRYWLLQLYKAFVYCMSTNNDEDYTKLTEELFLILNGEFEINWKGSVYTYWLNGDDFEKRETSLISTDFPITHYEFPKNIFGKFKIEVLEEEERKEKVIPTMVAEEIKNTTYDREIKNRIKNALLPNNNIEHLELEREYANEMLIKLCKFYNDKKCEVDPGDFLIGPSIIRLRIKLPTSTSFVDIQKKAIDLKLNLRLDKNPHIFPDKDGFVSIDIPRKEQGIIRLEDILPLEEDFKDSLKFILGINEEGKPIWVDLSDSNTTHLLVAGASGGGKSVLLNSIIINIMSNYTPDEVKFIFIDPKYVEMGMYNDSPFLYREIITDIENAIETLEELTQEMDERYKEFAKYRVKDIASYNKIANKKIPRIVVVFDEYADFMEEKEYREDLEKCLKRITQKARAAGIHIIISTQTPKSEIITTTIRNNLSARIALKVNDANASRIILDESGAENLLGKGDMFFKNPNEGILNRLKSPYIPTEELDNILLTLKECYKTNE</sequence>
<dbReference type="GO" id="GO:0003677">
    <property type="term" value="F:DNA binding"/>
    <property type="evidence" value="ECO:0007669"/>
    <property type="project" value="InterPro"/>
</dbReference>
<dbReference type="PANTHER" id="PTHR22683:SF41">
    <property type="entry name" value="DNA TRANSLOCASE FTSK"/>
    <property type="match status" value="1"/>
</dbReference>
<evidence type="ECO:0000313" key="6">
    <source>
        <dbReference type="EMBL" id="SJZ80371.1"/>
    </source>
</evidence>
<accession>A0A1T4NM31</accession>
<keyword evidence="4" id="KW-0175">Coiled coil</keyword>
<dbReference type="OrthoDB" id="9807790at2"/>
<proteinExistence type="predicted"/>
<dbReference type="InterPro" id="IPR027417">
    <property type="entry name" value="P-loop_NTPase"/>
</dbReference>
<reference evidence="6 7" key="1">
    <citation type="submission" date="2017-02" db="EMBL/GenBank/DDBJ databases">
        <authorList>
            <person name="Peterson S.W."/>
        </authorList>
    </citation>
    <scope>NUCLEOTIDE SEQUENCE [LARGE SCALE GENOMIC DNA]</scope>
    <source>
        <strain evidence="6 7">ATCC 700028</strain>
    </source>
</reference>
<feature type="coiled-coil region" evidence="4">
    <location>
        <begin position="1460"/>
        <end position="1494"/>
    </location>
</feature>
<dbReference type="Gene3D" id="3.40.50.300">
    <property type="entry name" value="P-loop containing nucleotide triphosphate hydrolases"/>
    <property type="match status" value="1"/>
</dbReference>
<feature type="binding site" evidence="3">
    <location>
        <begin position="1412"/>
        <end position="1419"/>
    </location>
    <ligand>
        <name>ATP</name>
        <dbReference type="ChEBI" id="CHEBI:30616"/>
    </ligand>
</feature>
<feature type="domain" description="FtsK" evidence="5">
    <location>
        <begin position="1393"/>
        <end position="1583"/>
    </location>
</feature>
<keyword evidence="7" id="KW-1185">Reference proteome</keyword>
<evidence type="ECO:0000313" key="7">
    <source>
        <dbReference type="Proteomes" id="UP000191153"/>
    </source>
</evidence>
<dbReference type="PANTHER" id="PTHR22683">
    <property type="entry name" value="SPORULATION PROTEIN RELATED"/>
    <property type="match status" value="1"/>
</dbReference>
<dbReference type="SMART" id="SM00382">
    <property type="entry name" value="AAA"/>
    <property type="match status" value="1"/>
</dbReference>
<keyword evidence="1 3" id="KW-0547">Nucleotide-binding</keyword>
<name>A0A1T4NM31_9FUSO</name>
<dbReference type="InterPro" id="IPR050206">
    <property type="entry name" value="FtsK/SpoIIIE/SftA"/>
</dbReference>
<dbReference type="STRING" id="180163.SAMN02745174_01588"/>
<evidence type="ECO:0000256" key="1">
    <source>
        <dbReference type="ARBA" id="ARBA00022741"/>
    </source>
</evidence>
<dbReference type="PROSITE" id="PS50901">
    <property type="entry name" value="FTSK"/>
    <property type="match status" value="1"/>
</dbReference>
<dbReference type="InterPro" id="IPR003593">
    <property type="entry name" value="AAA+_ATPase"/>
</dbReference>
<gene>
    <name evidence="6" type="ORF">SAMN02745174_01588</name>
</gene>
<keyword evidence="2 3" id="KW-0067">ATP-binding</keyword>
<evidence type="ECO:0000256" key="2">
    <source>
        <dbReference type="ARBA" id="ARBA00022840"/>
    </source>
</evidence>
<organism evidence="6 7">
    <name type="scientific">Cetobacterium ceti</name>
    <dbReference type="NCBI Taxonomy" id="180163"/>
    <lineage>
        <taxon>Bacteria</taxon>
        <taxon>Fusobacteriati</taxon>
        <taxon>Fusobacteriota</taxon>
        <taxon>Fusobacteriia</taxon>
        <taxon>Fusobacteriales</taxon>
        <taxon>Fusobacteriaceae</taxon>
        <taxon>Cetobacterium</taxon>
    </lineage>
</organism>
<protein>
    <submittedName>
        <fullName evidence="6">FtsK/SpoIIIE family protein</fullName>
    </submittedName>
</protein>
<evidence type="ECO:0000259" key="5">
    <source>
        <dbReference type="PROSITE" id="PS50901"/>
    </source>
</evidence>